<protein>
    <submittedName>
        <fullName evidence="1">Uncharacterized protein</fullName>
    </submittedName>
</protein>
<reference evidence="1" key="1">
    <citation type="submission" date="2021-01" db="EMBL/GenBank/DDBJ databases">
        <authorList>
            <person name="Corre E."/>
            <person name="Pelletier E."/>
            <person name="Niang G."/>
            <person name="Scheremetjew M."/>
            <person name="Finn R."/>
            <person name="Kale V."/>
            <person name="Holt S."/>
            <person name="Cochrane G."/>
            <person name="Meng A."/>
            <person name="Brown T."/>
            <person name="Cohen L."/>
        </authorList>
    </citation>
    <scope>NUCLEOTIDE SEQUENCE</scope>
    <source>
        <strain evidence="1">CCAP 1951/1</strain>
    </source>
</reference>
<dbReference type="AlphaFoldDB" id="A0A7S1QSI3"/>
<sequence>MALFAGVKAAMHAPQAAMAPPPPPPAWHTRMSQHTEPAEMSHCCYAFCCPQCTSAAAKSKADKTHPCYNFLCWTPIGAYSYVRLGYHIPGVCGDDICYGMWCMPCSIRQMYTETLIRGPNNQPPTQGANVNEWKHSLFDCTPCELCNAALCPCCLVNDIRKQLQPEAGESCWFDAMCILPTAMYGQVRHSYGIVTDFPVCEDVLVPLFCFPCALNQAKKMTMWVKSNGLPTGAQPLAGAAMGGGGPQYPQYRR</sequence>
<proteinExistence type="predicted"/>
<evidence type="ECO:0000313" key="1">
    <source>
        <dbReference type="EMBL" id="CAD9147242.1"/>
    </source>
</evidence>
<dbReference type="EMBL" id="HBGF01046164">
    <property type="protein sequence ID" value="CAD9147242.1"/>
    <property type="molecule type" value="Transcribed_RNA"/>
</dbReference>
<dbReference type="InterPro" id="IPR006461">
    <property type="entry name" value="PLAC_motif_containing"/>
</dbReference>
<organism evidence="1">
    <name type="scientific">Neobodo designis</name>
    <name type="common">Flagellated protozoan</name>
    <name type="synonym">Bodo designis</name>
    <dbReference type="NCBI Taxonomy" id="312471"/>
    <lineage>
        <taxon>Eukaryota</taxon>
        <taxon>Discoba</taxon>
        <taxon>Euglenozoa</taxon>
        <taxon>Kinetoplastea</taxon>
        <taxon>Metakinetoplastina</taxon>
        <taxon>Neobodonida</taxon>
        <taxon>Neobodo</taxon>
    </lineage>
</organism>
<accession>A0A7S1QSI3</accession>
<name>A0A7S1QSI3_NEODS</name>
<dbReference type="Pfam" id="PF04749">
    <property type="entry name" value="PLAC8"/>
    <property type="match status" value="1"/>
</dbReference>
<gene>
    <name evidence="1" type="ORF">NDES1114_LOCUS30879</name>
</gene>
<dbReference type="PANTHER" id="PTHR15907">
    <property type="entry name" value="DUF614 FAMILY PROTEIN-RELATED"/>
    <property type="match status" value="1"/>
</dbReference>